<keyword evidence="7" id="KW-1185">Reference proteome</keyword>
<feature type="domain" description="CMP/dCMP-type deaminase" evidence="5">
    <location>
        <begin position="1"/>
        <end position="113"/>
    </location>
</feature>
<evidence type="ECO:0000256" key="1">
    <source>
        <dbReference type="ARBA" id="ARBA00006576"/>
    </source>
</evidence>
<reference evidence="6" key="1">
    <citation type="submission" date="2019-10" db="EMBL/GenBank/DDBJ databases">
        <title>Description of Paenibacillus glebae sp. nov.</title>
        <authorList>
            <person name="Carlier A."/>
            <person name="Qi S."/>
        </authorList>
    </citation>
    <scope>NUCLEOTIDE SEQUENCE</scope>
    <source>
        <strain evidence="6">LMG 31456</strain>
    </source>
</reference>
<evidence type="ECO:0000256" key="2">
    <source>
        <dbReference type="ARBA" id="ARBA00022723"/>
    </source>
</evidence>
<dbReference type="PANTHER" id="PTHR11079">
    <property type="entry name" value="CYTOSINE DEAMINASE FAMILY MEMBER"/>
    <property type="match status" value="1"/>
</dbReference>
<evidence type="ECO:0000313" key="6">
    <source>
        <dbReference type="EMBL" id="NOU97216.1"/>
    </source>
</evidence>
<dbReference type="Proteomes" id="UP000641588">
    <property type="component" value="Unassembled WGS sequence"/>
</dbReference>
<proteinExistence type="inferred from homology"/>
<keyword evidence="4" id="KW-0862">Zinc</keyword>
<dbReference type="Pfam" id="PF00383">
    <property type="entry name" value="dCMP_cyt_deam_1"/>
    <property type="match status" value="1"/>
</dbReference>
<evidence type="ECO:0000256" key="3">
    <source>
        <dbReference type="ARBA" id="ARBA00022801"/>
    </source>
</evidence>
<dbReference type="AlphaFoldDB" id="A0A972H6F5"/>
<dbReference type="EMBL" id="WHOD01000109">
    <property type="protein sequence ID" value="NOU97216.1"/>
    <property type="molecule type" value="Genomic_DNA"/>
</dbReference>
<name>A0A972H6F5_9BACL</name>
<accession>A0A972H6F5</accession>
<organism evidence="6 7">
    <name type="scientific">Paenibacillus foliorum</name>
    <dbReference type="NCBI Taxonomy" id="2654974"/>
    <lineage>
        <taxon>Bacteria</taxon>
        <taxon>Bacillati</taxon>
        <taxon>Bacillota</taxon>
        <taxon>Bacilli</taxon>
        <taxon>Bacillales</taxon>
        <taxon>Paenibacillaceae</taxon>
        <taxon>Paenibacillus</taxon>
    </lineage>
</organism>
<dbReference type="GO" id="GO:0047974">
    <property type="term" value="F:guanosine deaminase activity"/>
    <property type="evidence" value="ECO:0007669"/>
    <property type="project" value="TreeGrafter"/>
</dbReference>
<dbReference type="InterPro" id="IPR016192">
    <property type="entry name" value="APOBEC/CMP_deaminase_Zn-bd"/>
</dbReference>
<dbReference type="CDD" id="cd01285">
    <property type="entry name" value="nucleoside_deaminase"/>
    <property type="match status" value="1"/>
</dbReference>
<dbReference type="GO" id="GO:0006152">
    <property type="term" value="P:purine nucleoside catabolic process"/>
    <property type="evidence" value="ECO:0007669"/>
    <property type="project" value="TreeGrafter"/>
</dbReference>
<gene>
    <name evidence="6" type="ORF">GC093_28900</name>
</gene>
<evidence type="ECO:0000256" key="4">
    <source>
        <dbReference type="ARBA" id="ARBA00022833"/>
    </source>
</evidence>
<dbReference type="GO" id="GO:0008270">
    <property type="term" value="F:zinc ion binding"/>
    <property type="evidence" value="ECO:0007669"/>
    <property type="project" value="InterPro"/>
</dbReference>
<dbReference type="Gene3D" id="3.40.140.10">
    <property type="entry name" value="Cytidine Deaminase, domain 2"/>
    <property type="match status" value="1"/>
</dbReference>
<dbReference type="PANTHER" id="PTHR11079:SF161">
    <property type="entry name" value="CMP_DCMP-TYPE DEAMINASE DOMAIN-CONTAINING PROTEIN"/>
    <property type="match status" value="1"/>
</dbReference>
<evidence type="ECO:0000259" key="5">
    <source>
        <dbReference type="PROSITE" id="PS51747"/>
    </source>
</evidence>
<comment type="similarity">
    <text evidence="1">Belongs to the cytidine and deoxycytidylate deaminase family.</text>
</comment>
<protein>
    <submittedName>
        <fullName evidence="6">tRNA-specific adenosine deaminase</fullName>
    </submittedName>
</protein>
<keyword evidence="2" id="KW-0479">Metal-binding</keyword>
<evidence type="ECO:0000313" key="7">
    <source>
        <dbReference type="Proteomes" id="UP000641588"/>
    </source>
</evidence>
<dbReference type="FunFam" id="3.40.140.10:FF:000011">
    <property type="entry name" value="tRNA-specific adenosine deaminase"/>
    <property type="match status" value="1"/>
</dbReference>
<dbReference type="PROSITE" id="PS00903">
    <property type="entry name" value="CYT_DCMP_DEAMINASES_1"/>
    <property type="match status" value="1"/>
</dbReference>
<sequence>MENEKRMQESIQLAVDNVLTGQGGPFGAIVVKDGQIIGRGSNLVTSLNDPTAHAEVQAIREACKHLNDFQLKGCEIYTSCEPCPMCIGAIYWSRPDAVYYACSKEDAAAIGFDDQFIYEQIALPVEERSILMKQLKPHDYKKPFEQWAVSDIRKEY</sequence>
<dbReference type="PROSITE" id="PS51747">
    <property type="entry name" value="CYT_DCMP_DEAMINASES_2"/>
    <property type="match status" value="1"/>
</dbReference>
<dbReference type="InterPro" id="IPR016193">
    <property type="entry name" value="Cytidine_deaminase-like"/>
</dbReference>
<keyword evidence="3" id="KW-0378">Hydrolase</keyword>
<comment type="caution">
    <text evidence="6">The sequence shown here is derived from an EMBL/GenBank/DDBJ whole genome shotgun (WGS) entry which is preliminary data.</text>
</comment>
<dbReference type="InterPro" id="IPR002125">
    <property type="entry name" value="CMP_dCMP_dom"/>
</dbReference>
<dbReference type="SUPFAM" id="SSF53927">
    <property type="entry name" value="Cytidine deaminase-like"/>
    <property type="match status" value="1"/>
</dbReference>